<sequence>MRSSHLPPVPIIPSLPPWGISAKRSKESAETAFSILKRPPFHALSKKFSSDAFRVPCLDAKCKRNCRNGHYRNLMEPMLIGGTTVKFEKDLMHLTKVSASTCVSIFY</sequence>
<organism evidence="1 2">
    <name type="scientific">Globodera rostochiensis</name>
    <name type="common">Golden nematode worm</name>
    <name type="synonym">Heterodera rostochiensis</name>
    <dbReference type="NCBI Taxonomy" id="31243"/>
    <lineage>
        <taxon>Eukaryota</taxon>
        <taxon>Metazoa</taxon>
        <taxon>Ecdysozoa</taxon>
        <taxon>Nematoda</taxon>
        <taxon>Chromadorea</taxon>
        <taxon>Rhabditida</taxon>
        <taxon>Tylenchina</taxon>
        <taxon>Tylenchomorpha</taxon>
        <taxon>Tylenchoidea</taxon>
        <taxon>Heteroderidae</taxon>
        <taxon>Heteroderinae</taxon>
        <taxon>Globodera</taxon>
    </lineage>
</organism>
<evidence type="ECO:0000313" key="1">
    <source>
        <dbReference type="Proteomes" id="UP000887572"/>
    </source>
</evidence>
<accession>A0A914HQS0</accession>
<name>A0A914HQS0_GLORO</name>
<keyword evidence="1" id="KW-1185">Reference proteome</keyword>
<dbReference type="Proteomes" id="UP000887572">
    <property type="component" value="Unplaced"/>
</dbReference>
<dbReference type="AlphaFoldDB" id="A0A914HQS0"/>
<protein>
    <submittedName>
        <fullName evidence="2">Uncharacterized protein</fullName>
    </submittedName>
</protein>
<proteinExistence type="predicted"/>
<evidence type="ECO:0000313" key="2">
    <source>
        <dbReference type="WBParaSite" id="Gr19_v10_g3585.t1"/>
    </source>
</evidence>
<dbReference type="WBParaSite" id="Gr19_v10_g3585.t1">
    <property type="protein sequence ID" value="Gr19_v10_g3585.t1"/>
    <property type="gene ID" value="Gr19_v10_g3585"/>
</dbReference>
<reference evidence="2" key="1">
    <citation type="submission" date="2022-11" db="UniProtKB">
        <authorList>
            <consortium name="WormBaseParasite"/>
        </authorList>
    </citation>
    <scope>IDENTIFICATION</scope>
</reference>